<organism evidence="2 3">
    <name type="scientific">Skermanella stibiiresistens SB22</name>
    <dbReference type="NCBI Taxonomy" id="1385369"/>
    <lineage>
        <taxon>Bacteria</taxon>
        <taxon>Pseudomonadati</taxon>
        <taxon>Pseudomonadota</taxon>
        <taxon>Alphaproteobacteria</taxon>
        <taxon>Rhodospirillales</taxon>
        <taxon>Azospirillaceae</taxon>
        <taxon>Skermanella</taxon>
    </lineage>
</organism>
<dbReference type="OrthoDB" id="9927138at2"/>
<comment type="caution">
    <text evidence="2">The sequence shown here is derived from an EMBL/GenBank/DDBJ whole genome shotgun (WGS) entry which is preliminary data.</text>
</comment>
<reference evidence="2 3" key="1">
    <citation type="submission" date="2013-08" db="EMBL/GenBank/DDBJ databases">
        <title>The genome sequence of Skermanella stibiiresistens.</title>
        <authorList>
            <person name="Zhu W."/>
            <person name="Wang G."/>
        </authorList>
    </citation>
    <scope>NUCLEOTIDE SEQUENCE [LARGE SCALE GENOMIC DNA]</scope>
    <source>
        <strain evidence="2 3">SB22</strain>
    </source>
</reference>
<evidence type="ECO:0000313" key="2">
    <source>
        <dbReference type="EMBL" id="EWY38228.1"/>
    </source>
</evidence>
<gene>
    <name evidence="2" type="ORF">N825_13550</name>
</gene>
<evidence type="ECO:0000256" key="1">
    <source>
        <dbReference type="SAM" id="SignalP"/>
    </source>
</evidence>
<sequence>MHKCGMRYVIPLLTILLAACQTAPGDVHPRMPQMVVPTDSSDPAQPRDGTLQQGIEVGEIALEGAAAGQIGGVGAISRDDLREALINTLASRGLLAASRPVHRLDMRITDATTPTIPGPFETRITITATYVLRNAQTGTEVWRANEATVAERKITSGLPEPVLMERDALEEAIRENIARMLGLLYQREGALAPL</sequence>
<evidence type="ECO:0000313" key="3">
    <source>
        <dbReference type="Proteomes" id="UP000019486"/>
    </source>
</evidence>
<evidence type="ECO:0008006" key="4">
    <source>
        <dbReference type="Google" id="ProtNLM"/>
    </source>
</evidence>
<dbReference type="STRING" id="1385369.N825_13550"/>
<protein>
    <recommendedName>
        <fullName evidence="4">Lipoprotein</fullName>
    </recommendedName>
</protein>
<dbReference type="AlphaFoldDB" id="W9H390"/>
<feature type="signal peptide" evidence="1">
    <location>
        <begin position="1"/>
        <end position="23"/>
    </location>
</feature>
<feature type="chain" id="PRO_5004920799" description="Lipoprotein" evidence="1">
    <location>
        <begin position="24"/>
        <end position="194"/>
    </location>
</feature>
<dbReference type="Proteomes" id="UP000019486">
    <property type="component" value="Unassembled WGS sequence"/>
</dbReference>
<proteinExistence type="predicted"/>
<dbReference type="PROSITE" id="PS51257">
    <property type="entry name" value="PROKAR_LIPOPROTEIN"/>
    <property type="match status" value="1"/>
</dbReference>
<name>W9H390_9PROT</name>
<accession>W9H390</accession>
<keyword evidence="3" id="KW-1185">Reference proteome</keyword>
<dbReference type="EMBL" id="AVFL01000019">
    <property type="protein sequence ID" value="EWY38228.1"/>
    <property type="molecule type" value="Genomic_DNA"/>
</dbReference>
<keyword evidence="1" id="KW-0732">Signal</keyword>